<name>A0A919HRZ3_KLEPN</name>
<evidence type="ECO:0000313" key="6">
    <source>
        <dbReference type="EMBL" id="GHK53781.1"/>
    </source>
</evidence>
<sequence length="87" mass="9333">MTLGPLREGPFYAVRILPGSLGTFSGLQTDEHARVLDEQQQPIPGLYAIGNDMSSVMRGYYPSGGITLGPAMTFGYLVGKGLTKKQI</sequence>
<gene>
    <name evidence="6" type="ORF">KPZU09_35170</name>
</gene>
<evidence type="ECO:0000256" key="1">
    <source>
        <dbReference type="ARBA" id="ARBA00001974"/>
    </source>
</evidence>
<dbReference type="Proteomes" id="UP000655094">
    <property type="component" value="Unassembled WGS sequence"/>
</dbReference>
<dbReference type="AlphaFoldDB" id="A0A919HRZ3"/>
<dbReference type="InterPro" id="IPR027477">
    <property type="entry name" value="Succ_DH/fumarate_Rdtase_cat_sf"/>
</dbReference>
<dbReference type="EMBL" id="BNFF01000001">
    <property type="protein sequence ID" value="GHK53781.1"/>
    <property type="molecule type" value="Genomic_DNA"/>
</dbReference>
<comment type="cofactor">
    <cofactor evidence="1">
        <name>FAD</name>
        <dbReference type="ChEBI" id="CHEBI:57692"/>
    </cofactor>
</comment>
<feature type="domain" description="FAD-dependent oxidoreductase 2 FAD-binding" evidence="5">
    <location>
        <begin position="8"/>
        <end position="68"/>
    </location>
</feature>
<proteinExistence type="predicted"/>
<evidence type="ECO:0000313" key="7">
    <source>
        <dbReference type="Proteomes" id="UP000655094"/>
    </source>
</evidence>
<evidence type="ECO:0000256" key="4">
    <source>
        <dbReference type="ARBA" id="ARBA00023002"/>
    </source>
</evidence>
<dbReference type="GO" id="GO:0008202">
    <property type="term" value="P:steroid metabolic process"/>
    <property type="evidence" value="ECO:0007669"/>
    <property type="project" value="UniProtKB-ARBA"/>
</dbReference>
<dbReference type="PANTHER" id="PTHR43400">
    <property type="entry name" value="FUMARATE REDUCTASE"/>
    <property type="match status" value="1"/>
</dbReference>
<accession>A0A919HRZ3</accession>
<keyword evidence="4" id="KW-0560">Oxidoreductase</keyword>
<dbReference type="Pfam" id="PF00890">
    <property type="entry name" value="FAD_binding_2"/>
    <property type="match status" value="1"/>
</dbReference>
<evidence type="ECO:0000259" key="5">
    <source>
        <dbReference type="Pfam" id="PF00890"/>
    </source>
</evidence>
<keyword evidence="3" id="KW-0274">FAD</keyword>
<evidence type="ECO:0000256" key="2">
    <source>
        <dbReference type="ARBA" id="ARBA00022630"/>
    </source>
</evidence>
<dbReference type="Gene3D" id="3.90.700.10">
    <property type="entry name" value="Succinate dehydrogenase/fumarate reductase flavoprotein, catalytic domain"/>
    <property type="match status" value="1"/>
</dbReference>
<dbReference type="GO" id="GO:0016491">
    <property type="term" value="F:oxidoreductase activity"/>
    <property type="evidence" value="ECO:0007669"/>
    <property type="project" value="UniProtKB-KW"/>
</dbReference>
<comment type="caution">
    <text evidence="6">The sequence shown here is derived from an EMBL/GenBank/DDBJ whole genome shotgun (WGS) entry which is preliminary data.</text>
</comment>
<organism evidence="6 7">
    <name type="scientific">Klebsiella pneumoniae</name>
    <dbReference type="NCBI Taxonomy" id="573"/>
    <lineage>
        <taxon>Bacteria</taxon>
        <taxon>Pseudomonadati</taxon>
        <taxon>Pseudomonadota</taxon>
        <taxon>Gammaproteobacteria</taxon>
        <taxon>Enterobacterales</taxon>
        <taxon>Enterobacteriaceae</taxon>
        <taxon>Klebsiella/Raoultella group</taxon>
        <taxon>Klebsiella</taxon>
        <taxon>Klebsiella pneumoniae complex</taxon>
    </lineage>
</organism>
<reference evidence="6" key="1">
    <citation type="submission" date="2020-10" db="EMBL/GenBank/DDBJ databases">
        <title>Genome Sequence of ESBL Producing Zambian Clinical Strains.</title>
        <authorList>
            <person name="Shawa M."/>
            <person name="Furuta Y."/>
            <person name="Simbotwe M."/>
            <person name="Mulenga E."/>
            <person name="Mubanga M."/>
            <person name="Mulenga G."/>
            <person name="Kaile C."/>
            <person name="Zorigt T."/>
            <person name="Hang'ombe B."/>
            <person name="Higashi H."/>
        </authorList>
    </citation>
    <scope>NUCLEOTIDE SEQUENCE</scope>
    <source>
        <strain evidence="6">Zam_UTH_09</strain>
    </source>
</reference>
<evidence type="ECO:0000256" key="3">
    <source>
        <dbReference type="ARBA" id="ARBA00022827"/>
    </source>
</evidence>
<protein>
    <recommendedName>
        <fullName evidence="5">FAD-dependent oxidoreductase 2 FAD-binding domain-containing protein</fullName>
    </recommendedName>
</protein>
<dbReference type="Gene3D" id="3.50.50.60">
    <property type="entry name" value="FAD/NAD(P)-binding domain"/>
    <property type="match status" value="1"/>
</dbReference>
<dbReference type="InterPro" id="IPR036188">
    <property type="entry name" value="FAD/NAD-bd_sf"/>
</dbReference>
<dbReference type="PANTHER" id="PTHR43400:SF10">
    <property type="entry name" value="3-OXOSTEROID 1-DEHYDROGENASE"/>
    <property type="match status" value="1"/>
</dbReference>
<keyword evidence="2" id="KW-0285">Flavoprotein</keyword>
<dbReference type="SUPFAM" id="SSF51905">
    <property type="entry name" value="FAD/NAD(P)-binding domain"/>
    <property type="match status" value="1"/>
</dbReference>
<dbReference type="InterPro" id="IPR003953">
    <property type="entry name" value="FAD-dep_OxRdtase_2_FAD-bd"/>
</dbReference>
<dbReference type="InterPro" id="IPR050315">
    <property type="entry name" value="FAD-oxidoreductase_2"/>
</dbReference>